<feature type="non-terminal residue" evidence="1">
    <location>
        <position position="1"/>
    </location>
</feature>
<reference evidence="1 2" key="1">
    <citation type="submission" date="2014-03" db="EMBL/GenBank/DDBJ databases">
        <title>Draft genome of the hookworm Oesophagostomum dentatum.</title>
        <authorList>
            <person name="Mitreva M."/>
        </authorList>
    </citation>
    <scope>NUCLEOTIDE SEQUENCE [LARGE SCALE GENOMIC DNA]</scope>
    <source>
        <strain evidence="1 2">OD-Hann</strain>
    </source>
</reference>
<keyword evidence="2" id="KW-1185">Reference proteome</keyword>
<accession>A0A0B1S2E5</accession>
<evidence type="ECO:0000313" key="2">
    <source>
        <dbReference type="Proteomes" id="UP000053660"/>
    </source>
</evidence>
<organism evidence="1 2">
    <name type="scientific">Oesophagostomum dentatum</name>
    <name type="common">Nodular worm</name>
    <dbReference type="NCBI Taxonomy" id="61180"/>
    <lineage>
        <taxon>Eukaryota</taxon>
        <taxon>Metazoa</taxon>
        <taxon>Ecdysozoa</taxon>
        <taxon>Nematoda</taxon>
        <taxon>Chromadorea</taxon>
        <taxon>Rhabditida</taxon>
        <taxon>Rhabditina</taxon>
        <taxon>Rhabditomorpha</taxon>
        <taxon>Strongyloidea</taxon>
        <taxon>Strongylidae</taxon>
        <taxon>Oesophagostomum</taxon>
    </lineage>
</organism>
<dbReference type="AlphaFoldDB" id="A0A0B1S2E5"/>
<dbReference type="EMBL" id="KN606978">
    <property type="protein sequence ID" value="KHJ79099.1"/>
    <property type="molecule type" value="Genomic_DNA"/>
</dbReference>
<evidence type="ECO:0000313" key="1">
    <source>
        <dbReference type="EMBL" id="KHJ79099.1"/>
    </source>
</evidence>
<protein>
    <submittedName>
        <fullName evidence="1">Uncharacterized protein</fullName>
    </submittedName>
</protein>
<proteinExistence type="predicted"/>
<dbReference type="Proteomes" id="UP000053660">
    <property type="component" value="Unassembled WGS sequence"/>
</dbReference>
<sequence length="114" mass="12827">GEISFDENGLELEANDENVCPTTSADKDNVAKVDTNEGVSGMDRREASSLPTLRKRLVLKELEIAEVRLEKKKNCCSSSVPIMRNVLESNFFIRISDCVTFVVKLFCCFLLCWC</sequence>
<gene>
    <name evidence="1" type="ORF">OESDEN_21264</name>
</gene>
<name>A0A0B1S2E5_OESDE</name>